<dbReference type="InParanoid" id="A0A2J7PFY9"/>
<dbReference type="EMBL" id="NEVH01025636">
    <property type="protein sequence ID" value="PNF15238.1"/>
    <property type="molecule type" value="Genomic_DNA"/>
</dbReference>
<evidence type="ECO:0000256" key="10">
    <source>
        <dbReference type="PROSITE-ProRule" id="PRU00283"/>
    </source>
</evidence>
<dbReference type="PANTHER" id="PTHR47971">
    <property type="entry name" value="KINESIN-RELATED PROTEIN 6"/>
    <property type="match status" value="1"/>
</dbReference>
<evidence type="ECO:0000256" key="6">
    <source>
        <dbReference type="ARBA" id="ARBA00022840"/>
    </source>
</evidence>
<dbReference type="GO" id="GO:0005524">
    <property type="term" value="F:ATP binding"/>
    <property type="evidence" value="ECO:0007669"/>
    <property type="project" value="UniProtKB-UniRule"/>
</dbReference>
<dbReference type="InterPro" id="IPR019821">
    <property type="entry name" value="Kinesin_motor_CS"/>
</dbReference>
<dbReference type="GO" id="GO:0003777">
    <property type="term" value="F:microtubule motor activity"/>
    <property type="evidence" value="ECO:0007669"/>
    <property type="project" value="InterPro"/>
</dbReference>
<dbReference type="InterPro" id="IPR001752">
    <property type="entry name" value="Kinesin_motor_dom"/>
</dbReference>
<protein>
    <recommendedName>
        <fullName evidence="11">Kinesin-like protein</fullName>
    </recommendedName>
</protein>
<feature type="binding site" evidence="10">
    <location>
        <begin position="290"/>
        <end position="297"/>
    </location>
    <ligand>
        <name>ATP</name>
        <dbReference type="ChEBI" id="CHEBI:30616"/>
    </ligand>
</feature>
<evidence type="ECO:0000256" key="7">
    <source>
        <dbReference type="ARBA" id="ARBA00023175"/>
    </source>
</evidence>
<evidence type="ECO:0000256" key="4">
    <source>
        <dbReference type="ARBA" id="ARBA00022741"/>
    </source>
</evidence>
<keyword evidence="5" id="KW-0159">Chromosome partition</keyword>
<feature type="region of interest" description="Disordered" evidence="12">
    <location>
        <begin position="80"/>
        <end position="101"/>
    </location>
</feature>
<dbReference type="AlphaFoldDB" id="A0A2J7PFY9"/>
<keyword evidence="4 10" id="KW-0547">Nucleotide-binding</keyword>
<evidence type="ECO:0000256" key="2">
    <source>
        <dbReference type="ARBA" id="ARBA00022490"/>
    </source>
</evidence>
<keyword evidence="3 11" id="KW-0493">Microtubule</keyword>
<dbReference type="GO" id="GO:0000922">
    <property type="term" value="C:spindle pole"/>
    <property type="evidence" value="ECO:0007669"/>
    <property type="project" value="UniProtKB-SubCell"/>
</dbReference>
<dbReference type="InterPro" id="IPR027640">
    <property type="entry name" value="Kinesin-like_fam"/>
</dbReference>
<dbReference type="STRING" id="105785.A0A2J7PFY9"/>
<dbReference type="PRINTS" id="PR00380">
    <property type="entry name" value="KINESINHEAVY"/>
</dbReference>
<dbReference type="PROSITE" id="PS50067">
    <property type="entry name" value="KINESIN_MOTOR_2"/>
    <property type="match status" value="1"/>
</dbReference>
<dbReference type="SUPFAM" id="SSF52540">
    <property type="entry name" value="P-loop containing nucleoside triphosphate hydrolases"/>
    <property type="match status" value="1"/>
</dbReference>
<evidence type="ECO:0000256" key="1">
    <source>
        <dbReference type="ARBA" id="ARBA00004647"/>
    </source>
</evidence>
<dbReference type="PROSITE" id="PS00411">
    <property type="entry name" value="KINESIN_MOTOR_1"/>
    <property type="match status" value="1"/>
</dbReference>
<comment type="caution">
    <text evidence="14">The sequence shown here is derived from an EMBL/GenBank/DDBJ whole genome shotgun (WGS) entry which is preliminary data.</text>
</comment>
<evidence type="ECO:0000256" key="5">
    <source>
        <dbReference type="ARBA" id="ARBA00022829"/>
    </source>
</evidence>
<reference evidence="14 15" key="1">
    <citation type="submission" date="2017-12" db="EMBL/GenBank/DDBJ databases">
        <title>Hemimetabolous genomes reveal molecular basis of termite eusociality.</title>
        <authorList>
            <person name="Harrison M.C."/>
            <person name="Jongepier E."/>
            <person name="Robertson H.M."/>
            <person name="Arning N."/>
            <person name="Bitard-Feildel T."/>
            <person name="Chao H."/>
            <person name="Childers C.P."/>
            <person name="Dinh H."/>
            <person name="Doddapaneni H."/>
            <person name="Dugan S."/>
            <person name="Gowin J."/>
            <person name="Greiner C."/>
            <person name="Han Y."/>
            <person name="Hu H."/>
            <person name="Hughes D.S.T."/>
            <person name="Huylmans A.-K."/>
            <person name="Kemena C."/>
            <person name="Kremer L.P.M."/>
            <person name="Lee S.L."/>
            <person name="Lopez-Ezquerra A."/>
            <person name="Mallet L."/>
            <person name="Monroy-Kuhn J.M."/>
            <person name="Moser A."/>
            <person name="Murali S.C."/>
            <person name="Muzny D.M."/>
            <person name="Otani S."/>
            <person name="Piulachs M.-D."/>
            <person name="Poelchau M."/>
            <person name="Qu J."/>
            <person name="Schaub F."/>
            <person name="Wada-Katsumata A."/>
            <person name="Worley K.C."/>
            <person name="Xie Q."/>
            <person name="Ylla G."/>
            <person name="Poulsen M."/>
            <person name="Gibbs R.A."/>
            <person name="Schal C."/>
            <person name="Richards S."/>
            <person name="Belles X."/>
            <person name="Korb J."/>
            <person name="Bornberg-Bauer E."/>
        </authorList>
    </citation>
    <scope>NUCLEOTIDE SEQUENCE [LARGE SCALE GENOMIC DNA]</scope>
    <source>
        <tissue evidence="14">Whole body</tissue>
    </source>
</reference>
<proteinExistence type="inferred from homology"/>
<comment type="similarity">
    <text evidence="9">Belongs to the TRAFAC class myosin-kinesin ATPase superfamily. Kinesin family. KIN-13 subfamily.</text>
</comment>
<keyword evidence="8" id="KW-0206">Cytoskeleton</keyword>
<dbReference type="GO" id="GO:0007019">
    <property type="term" value="P:microtubule depolymerization"/>
    <property type="evidence" value="ECO:0007669"/>
    <property type="project" value="TreeGrafter"/>
</dbReference>
<dbReference type="GO" id="GO:0008017">
    <property type="term" value="F:microtubule binding"/>
    <property type="evidence" value="ECO:0007669"/>
    <property type="project" value="InterPro"/>
</dbReference>
<evidence type="ECO:0000313" key="15">
    <source>
        <dbReference type="Proteomes" id="UP000235965"/>
    </source>
</evidence>
<evidence type="ECO:0000256" key="8">
    <source>
        <dbReference type="ARBA" id="ARBA00023212"/>
    </source>
</evidence>
<evidence type="ECO:0000259" key="13">
    <source>
        <dbReference type="PROSITE" id="PS50067"/>
    </source>
</evidence>
<evidence type="ECO:0000256" key="9">
    <source>
        <dbReference type="ARBA" id="ARBA00061030"/>
    </source>
</evidence>
<keyword evidence="15" id="KW-1185">Reference proteome</keyword>
<dbReference type="PANTHER" id="PTHR47971:SF8">
    <property type="entry name" value="KINESIN-LIKE PROTEIN"/>
    <property type="match status" value="1"/>
</dbReference>
<comment type="subcellular location">
    <subcellularLocation>
        <location evidence="1">Cytoplasm</location>
        <location evidence="1">Cytoskeleton</location>
        <location evidence="1">Spindle pole</location>
    </subcellularLocation>
</comment>
<feature type="domain" description="Kinesin motor" evidence="13">
    <location>
        <begin position="200"/>
        <end position="532"/>
    </location>
</feature>
<dbReference type="GO" id="GO:0007059">
    <property type="term" value="P:chromosome segregation"/>
    <property type="evidence" value="ECO:0007669"/>
    <property type="project" value="UniProtKB-KW"/>
</dbReference>
<dbReference type="InterPro" id="IPR027417">
    <property type="entry name" value="P-loop_NTPase"/>
</dbReference>
<dbReference type="GO" id="GO:0007018">
    <property type="term" value="P:microtubule-based movement"/>
    <property type="evidence" value="ECO:0007669"/>
    <property type="project" value="InterPro"/>
</dbReference>
<dbReference type="Pfam" id="PF00225">
    <property type="entry name" value="Kinesin"/>
    <property type="match status" value="1"/>
</dbReference>
<evidence type="ECO:0000256" key="12">
    <source>
        <dbReference type="SAM" id="MobiDB-lite"/>
    </source>
</evidence>
<dbReference type="InterPro" id="IPR036961">
    <property type="entry name" value="Kinesin_motor_dom_sf"/>
</dbReference>
<dbReference type="Gene3D" id="3.40.850.10">
    <property type="entry name" value="Kinesin motor domain"/>
    <property type="match status" value="1"/>
</dbReference>
<keyword evidence="7 10" id="KW-0505">Motor protein</keyword>
<organism evidence="14 15">
    <name type="scientific">Cryptotermes secundus</name>
    <dbReference type="NCBI Taxonomy" id="105785"/>
    <lineage>
        <taxon>Eukaryota</taxon>
        <taxon>Metazoa</taxon>
        <taxon>Ecdysozoa</taxon>
        <taxon>Arthropoda</taxon>
        <taxon>Hexapoda</taxon>
        <taxon>Insecta</taxon>
        <taxon>Pterygota</taxon>
        <taxon>Neoptera</taxon>
        <taxon>Polyneoptera</taxon>
        <taxon>Dictyoptera</taxon>
        <taxon>Blattodea</taxon>
        <taxon>Blattoidea</taxon>
        <taxon>Termitoidae</taxon>
        <taxon>Kalotermitidae</taxon>
        <taxon>Cryptotermitinae</taxon>
        <taxon>Cryptotermes</taxon>
    </lineage>
</organism>
<dbReference type="GO" id="GO:0005828">
    <property type="term" value="C:kinetochore microtubule"/>
    <property type="evidence" value="ECO:0007669"/>
    <property type="project" value="UniProtKB-ARBA"/>
</dbReference>
<gene>
    <name evidence="14" type="primary">Klp10A_0</name>
    <name evidence="14" type="ORF">B7P43_G12672</name>
</gene>
<evidence type="ECO:0000256" key="11">
    <source>
        <dbReference type="RuleBase" id="RU000394"/>
    </source>
</evidence>
<name>A0A2J7PFY9_9NEOP</name>
<accession>A0A2J7PFY9</accession>
<sequence>MPELERPISTANRVTNFINLIRNRKGAFIKRMEANINSAIRAIQKLTETNRTPNRPQYEETLRYREGHVRWPAALDSHLEQQSATTPRDVENISHISTPPSVTSRAIRKQRLQQQHKPELISKQRGAGQGQRRNVLKVIERMKKNREQQRQLHAKLKEKELHIMMRQGTPNWEFLHMINQYRSRIVFRPLQESDPVEDHQITVCIRKRPLNKSEFTRQEVDVISVPSKDEIIVHQPKVEVDLKKFLENKRFKFDYVFYETCCTELVYKYTAKPLVQTIFEGGMATCFAYGQTRSGKTHTMGGDFQGKTQDCKKGFYAMAAEDVFKFLKSRKYKKINLAVFASFFEIYDNDIFDLLANKAKVHFLEDGCHQVNIVGLTEKVVDSVDEVIELIDRGNTARASGNTSANRNSSRSHAVFQVVLRTTGTDRIHGTFSLIDLAGNERAVDMNPPNRQAKMEGAAINTSLLALKECIRALERKDAHIPFRGSKITLVLRDSFIGEKCKTCMIGTISPGMASCEDSLNTLRYVDRVKEHRATYKQRTTS</sequence>
<keyword evidence="6 10" id="KW-0067">ATP-binding</keyword>
<dbReference type="OrthoDB" id="3176171at2759"/>
<dbReference type="SMART" id="SM00129">
    <property type="entry name" value="KISc"/>
    <property type="match status" value="1"/>
</dbReference>
<evidence type="ECO:0000256" key="3">
    <source>
        <dbReference type="ARBA" id="ARBA00022701"/>
    </source>
</evidence>
<dbReference type="FunFam" id="3.40.850.10:FF:000012">
    <property type="entry name" value="Kinesin-like protein"/>
    <property type="match status" value="1"/>
</dbReference>
<dbReference type="Proteomes" id="UP000235965">
    <property type="component" value="Unassembled WGS sequence"/>
</dbReference>
<keyword evidence="2" id="KW-0963">Cytoplasm</keyword>
<evidence type="ECO:0000313" key="14">
    <source>
        <dbReference type="EMBL" id="PNF15238.1"/>
    </source>
</evidence>
<dbReference type="CDD" id="cd01367">
    <property type="entry name" value="KISc_KIF2_like"/>
    <property type="match status" value="1"/>
</dbReference>